<evidence type="ECO:0000313" key="4">
    <source>
        <dbReference type="Proteomes" id="UP000727907"/>
    </source>
</evidence>
<evidence type="ECO:0000313" key="3">
    <source>
        <dbReference type="EMBL" id="MBU8872357.1"/>
    </source>
</evidence>
<dbReference type="EMBL" id="JAHOPB010000001">
    <property type="protein sequence ID" value="MBU8872357.1"/>
    <property type="molecule type" value="Genomic_DNA"/>
</dbReference>
<dbReference type="InterPro" id="IPR001054">
    <property type="entry name" value="A/G_cyclase"/>
</dbReference>
<feature type="transmembrane region" description="Helical" evidence="1">
    <location>
        <begin position="140"/>
        <end position="158"/>
    </location>
</feature>
<comment type="caution">
    <text evidence="3">The sequence shown here is derived from an EMBL/GenBank/DDBJ whole genome shotgun (WGS) entry which is preliminary data.</text>
</comment>
<keyword evidence="1" id="KW-1133">Transmembrane helix</keyword>
<feature type="transmembrane region" description="Helical" evidence="1">
    <location>
        <begin position="82"/>
        <end position="102"/>
    </location>
</feature>
<dbReference type="Pfam" id="PF00211">
    <property type="entry name" value="Guanylate_cyc"/>
    <property type="match status" value="1"/>
</dbReference>
<keyword evidence="1" id="KW-0472">Membrane</keyword>
<dbReference type="CDD" id="cd07302">
    <property type="entry name" value="CHD"/>
    <property type="match status" value="1"/>
</dbReference>
<feature type="domain" description="Guanylate cyclase" evidence="2">
    <location>
        <begin position="252"/>
        <end position="384"/>
    </location>
</feature>
<feature type="transmembrane region" description="Helical" evidence="1">
    <location>
        <begin position="114"/>
        <end position="133"/>
    </location>
</feature>
<keyword evidence="1" id="KW-0812">Transmembrane</keyword>
<gene>
    <name evidence="3" type="ORF">KQ910_01210</name>
</gene>
<evidence type="ECO:0000259" key="2">
    <source>
        <dbReference type="PROSITE" id="PS50125"/>
    </source>
</evidence>
<proteinExistence type="predicted"/>
<keyword evidence="4" id="KW-1185">Reference proteome</keyword>
<evidence type="ECO:0000256" key="1">
    <source>
        <dbReference type="SAM" id="Phobius"/>
    </source>
</evidence>
<reference evidence="3 4" key="1">
    <citation type="submission" date="2021-06" db="EMBL/GenBank/DDBJ databases">
        <authorList>
            <person name="Lee D.H."/>
        </authorList>
    </citation>
    <scope>NUCLEOTIDE SEQUENCE [LARGE SCALE GENOMIC DNA]</scope>
    <source>
        <strain evidence="3 4">MMS21-HV4-11</strain>
    </source>
</reference>
<feature type="transmembrane region" description="Helical" evidence="1">
    <location>
        <begin position="21"/>
        <end position="45"/>
    </location>
</feature>
<protein>
    <submittedName>
        <fullName evidence="3">Adenylate/guanylate cyclase domain-containing protein</fullName>
    </submittedName>
</protein>
<name>A0ABS6IF28_9HYPH</name>
<dbReference type="PROSITE" id="PS50125">
    <property type="entry name" value="GUANYLATE_CYCLASE_2"/>
    <property type="match status" value="1"/>
</dbReference>
<accession>A0ABS6IF28</accession>
<dbReference type="SMART" id="SM00044">
    <property type="entry name" value="CYCc"/>
    <property type="match status" value="1"/>
</dbReference>
<dbReference type="RefSeq" id="WP_216956267.1">
    <property type="nucleotide sequence ID" value="NZ_JAHOPB010000001.1"/>
</dbReference>
<dbReference type="PANTHER" id="PTHR43081">
    <property type="entry name" value="ADENYLATE CYCLASE, TERMINAL-DIFFERENTIATION SPECIFIC-RELATED"/>
    <property type="match status" value="1"/>
</dbReference>
<sequence>MDITRKDGTDELLREREARSLTLMISIGLTCFVAWAAYMAVQFFIKPHTYIDAPRAVAYFATTIGLQVLLLAALRRRSWVEVVGVVAAVGCGAFAAITGYLAWRTYASTAPVTLLTKIPVAAAGLTMIALMTLTLRPLHVVIVGGGVAATLVGFYGVAAHDPATIFISNSAEPYFGPAVSTTRLIVELLCVVGATSGAAIAVFFARRTVGEAVALQRTTDQLSRYFSPDIATGIRDGGEAFLRPGGREQEVVVLFSDLAGFTRACSGLPAGEALAMLSEYQERMVAEIFRAGGTLDKFIGDGIMATFGTPVPVPDAADRAVRAARGMIKALADLNRDRVARGQAPLVQRIGIHAGLAVVGNVGTRQRLEFTVIGDTVNVASRIEKACKQFGKAAMVSAAVVERLTSAAALELVGPVTLDGQSQPVKLYALTEP</sequence>
<organism evidence="3 4">
    <name type="scientific">Reyranella humidisoli</name>
    <dbReference type="NCBI Taxonomy" id="2849149"/>
    <lineage>
        <taxon>Bacteria</taxon>
        <taxon>Pseudomonadati</taxon>
        <taxon>Pseudomonadota</taxon>
        <taxon>Alphaproteobacteria</taxon>
        <taxon>Hyphomicrobiales</taxon>
        <taxon>Reyranellaceae</taxon>
        <taxon>Reyranella</taxon>
    </lineage>
</organism>
<feature type="transmembrane region" description="Helical" evidence="1">
    <location>
        <begin position="57"/>
        <end position="75"/>
    </location>
</feature>
<dbReference type="PANTHER" id="PTHR43081:SF1">
    <property type="entry name" value="ADENYLATE CYCLASE, TERMINAL-DIFFERENTIATION SPECIFIC"/>
    <property type="match status" value="1"/>
</dbReference>
<dbReference type="InterPro" id="IPR050697">
    <property type="entry name" value="Adenylyl/Guanylyl_Cyclase_3/4"/>
</dbReference>
<feature type="transmembrane region" description="Helical" evidence="1">
    <location>
        <begin position="184"/>
        <end position="205"/>
    </location>
</feature>
<dbReference type="Proteomes" id="UP000727907">
    <property type="component" value="Unassembled WGS sequence"/>
</dbReference>